<evidence type="ECO:0000313" key="5">
    <source>
        <dbReference type="Proteomes" id="UP000663887"/>
    </source>
</evidence>
<feature type="region of interest" description="Disordered" evidence="2">
    <location>
        <begin position="1"/>
        <end position="28"/>
    </location>
</feature>
<accession>A0A816QK72</accession>
<feature type="coiled-coil region" evidence="1">
    <location>
        <begin position="963"/>
        <end position="997"/>
    </location>
</feature>
<dbReference type="EMBL" id="CAJOBF010003037">
    <property type="protein sequence ID" value="CAF4070469.1"/>
    <property type="molecule type" value="Genomic_DNA"/>
</dbReference>
<comment type="caution">
    <text evidence="3">The sequence shown here is derived from an EMBL/GenBank/DDBJ whole genome shotgun (WGS) entry which is preliminary data.</text>
</comment>
<dbReference type="InterPro" id="IPR009667">
    <property type="entry name" value="DUF1258"/>
</dbReference>
<dbReference type="EMBL" id="CAJNRG010004067">
    <property type="protein sequence ID" value="CAF2062966.1"/>
    <property type="molecule type" value="Genomic_DNA"/>
</dbReference>
<feature type="compositionally biased region" description="Polar residues" evidence="2">
    <location>
        <begin position="1117"/>
        <end position="1136"/>
    </location>
</feature>
<organism evidence="3 5">
    <name type="scientific">Rotaria magnacalcarata</name>
    <dbReference type="NCBI Taxonomy" id="392030"/>
    <lineage>
        <taxon>Eukaryota</taxon>
        <taxon>Metazoa</taxon>
        <taxon>Spiralia</taxon>
        <taxon>Gnathifera</taxon>
        <taxon>Rotifera</taxon>
        <taxon>Eurotatoria</taxon>
        <taxon>Bdelloidea</taxon>
        <taxon>Philodinida</taxon>
        <taxon>Philodinidae</taxon>
        <taxon>Rotaria</taxon>
    </lineage>
</organism>
<feature type="region of interest" description="Disordered" evidence="2">
    <location>
        <begin position="939"/>
        <end position="963"/>
    </location>
</feature>
<feature type="compositionally biased region" description="Polar residues" evidence="2">
    <location>
        <begin position="939"/>
        <end position="958"/>
    </location>
</feature>
<proteinExistence type="predicted"/>
<evidence type="ECO:0000256" key="1">
    <source>
        <dbReference type="SAM" id="Coils"/>
    </source>
</evidence>
<name>A0A816QK72_9BILA</name>
<evidence type="ECO:0000256" key="2">
    <source>
        <dbReference type="SAM" id="MobiDB-lite"/>
    </source>
</evidence>
<feature type="compositionally biased region" description="Basic and acidic residues" evidence="2">
    <location>
        <begin position="1"/>
        <end position="15"/>
    </location>
</feature>
<dbReference type="Proteomes" id="UP000663887">
    <property type="component" value="Unassembled WGS sequence"/>
</dbReference>
<feature type="coiled-coil region" evidence="1">
    <location>
        <begin position="244"/>
        <end position="271"/>
    </location>
</feature>
<feature type="region of interest" description="Disordered" evidence="2">
    <location>
        <begin position="1095"/>
        <end position="1136"/>
    </location>
</feature>
<dbReference type="Proteomes" id="UP000663842">
    <property type="component" value="Unassembled WGS sequence"/>
</dbReference>
<protein>
    <submittedName>
        <fullName evidence="3">Uncharacterized protein</fullName>
    </submittedName>
</protein>
<evidence type="ECO:0000313" key="4">
    <source>
        <dbReference type="EMBL" id="CAF4070469.1"/>
    </source>
</evidence>
<keyword evidence="1" id="KW-0175">Coiled coil</keyword>
<gene>
    <name evidence="4" type="ORF">UXM345_LOCUS20407</name>
    <name evidence="3" type="ORF">XDN619_LOCUS10908</name>
</gene>
<feature type="compositionally biased region" description="Acidic residues" evidence="2">
    <location>
        <begin position="868"/>
        <end position="882"/>
    </location>
</feature>
<reference evidence="3" key="1">
    <citation type="submission" date="2021-02" db="EMBL/GenBank/DDBJ databases">
        <authorList>
            <person name="Nowell W R."/>
        </authorList>
    </citation>
    <scope>NUCLEOTIDE SEQUENCE</scope>
</reference>
<dbReference type="Pfam" id="PF06869">
    <property type="entry name" value="DUF1258"/>
    <property type="match status" value="1"/>
</dbReference>
<feature type="compositionally biased region" description="Low complexity" evidence="2">
    <location>
        <begin position="1099"/>
        <end position="1110"/>
    </location>
</feature>
<sequence length="1136" mass="132276">MYTTREKEKAIEHSEQKRRKRLDMKNERARTQRRINKFDLFLQSTIPTTTERKQAIFHQEKNANSVTNQQDEPVIYYDVHSVLDNNSNIKNQHTDDCVTVSRMEEDDDHSNNYDLNMEVDEESMQSNNADDQNQKLITSSLHNYTNISMLDYCEDLSAFLRKASINKSHSTLLLKMIKSFLPVPNNVPSTIEELLLLLNVENLFTKRSICTLCNENLNYNATQCLLCQSLDKKTIANIYDLDIQRILKTILERLEKNIDDYKEQINDNDDKEKAGDIPFQRLYQQLLKQNQKENLISLLLHLDGVGLTKSTKLKLWLFSGSIIELPSKLRYRRYNMIPMSIWVGYTEPQPDIWLQSIVNELKYLKSQDIIVKNNNKNYNLKVYGITGDCPALKKILNFIGHGGYDCCWLCYIHGQYTNRKLQYSYQRQLKLRDTLTYLHESIEADQTKTRVNGHLGKSILEDLLDVKLPDSIVVDYMHTTLLGHSKAIFSAIYYKLAPLQRSVWNYQLKSQQFPHFFNRKVRPFTEFAHVKATELRNLLFYCLLPNLQTLLPLEKLAHLALYVCSIRLLHGQALFDDETGTIGDALFSRFYEDHPQFYDALENYVLHLHVHYSTIYKNHGSLTNIGCFGQEDLIGNISINHHGSRYYGELITHYFNIDFSINNKKKPVTTVDGPKDIMDQYADQFEEADQFHSLVCHQCDQLNSCIAIYRRFIIYQRVFHSLIYQKRQQSVSYFVQYLFNNDLKQRRFGMIKFFFIYRSQGYAAIEHYPIKYLYIMNITSTNQQRTRRKITQKKIFSPSASDQYVLVYFDEENQYKIFKSSDVISEKDGEVEIKNGESGALILTGTYTEYRAELKLQQPTLKKNKNFDDDEYDDEEEDSDEDEVILEQPFDLQLSSTNSFIQCPSKGFQTPAARRRNHVAMDGVASPIVSRRVFNSKTSTCQASSDTPTHSNYYAKSSSENRRRRLQAAQEDQTSLIRTLKEEVSKLTKQMDRFCNSASSDYKGENLLNITGRDPADYARNVLRRLFTSTELRESVLPSRHAHLFRKKTLDEEKFTLLNKAIRSQYCISKNFYPNFYSTIIQKTLSDCIYNEGTRRQSKQSMTQQQSSIQDGKAISRVTTGSKILTPTTSPSALNG</sequence>
<feature type="non-terminal residue" evidence="3">
    <location>
        <position position="1"/>
    </location>
</feature>
<evidence type="ECO:0000313" key="3">
    <source>
        <dbReference type="EMBL" id="CAF2062966.1"/>
    </source>
</evidence>
<dbReference type="PANTHER" id="PTHR33053">
    <property type="entry name" value="PROTEIN, PUTATIVE-RELATED"/>
    <property type="match status" value="1"/>
</dbReference>
<dbReference type="AlphaFoldDB" id="A0A816QK72"/>
<feature type="region of interest" description="Disordered" evidence="2">
    <location>
        <begin position="862"/>
        <end position="882"/>
    </location>
</feature>